<dbReference type="InterPro" id="IPR036388">
    <property type="entry name" value="WH-like_DNA-bd_sf"/>
</dbReference>
<dbReference type="PANTHER" id="PTHR30136">
    <property type="entry name" value="HELIX-TURN-HELIX TRANSCRIPTIONAL REGULATOR, ICLR FAMILY"/>
    <property type="match status" value="1"/>
</dbReference>
<dbReference type="Pfam" id="PF09339">
    <property type="entry name" value="HTH_IclR"/>
    <property type="match status" value="1"/>
</dbReference>
<accession>A0ABU0J298</accession>
<dbReference type="GO" id="GO:0003677">
    <property type="term" value="F:DNA binding"/>
    <property type="evidence" value="ECO:0007669"/>
    <property type="project" value="UniProtKB-KW"/>
</dbReference>
<evidence type="ECO:0000256" key="2">
    <source>
        <dbReference type="ARBA" id="ARBA00023125"/>
    </source>
</evidence>
<evidence type="ECO:0000259" key="5">
    <source>
        <dbReference type="PROSITE" id="PS51078"/>
    </source>
</evidence>
<dbReference type="Gene3D" id="3.30.450.40">
    <property type="match status" value="1"/>
</dbReference>
<dbReference type="Gene3D" id="1.10.10.10">
    <property type="entry name" value="Winged helix-like DNA-binding domain superfamily/Winged helix DNA-binding domain"/>
    <property type="match status" value="1"/>
</dbReference>
<protein>
    <submittedName>
        <fullName evidence="6">DNA-binding IclR family transcriptional regulator</fullName>
    </submittedName>
</protein>
<dbReference type="InterPro" id="IPR029016">
    <property type="entry name" value="GAF-like_dom_sf"/>
</dbReference>
<dbReference type="Pfam" id="PF01614">
    <property type="entry name" value="IclR_C"/>
    <property type="match status" value="1"/>
</dbReference>
<dbReference type="Proteomes" id="UP001242480">
    <property type="component" value="Unassembled WGS sequence"/>
</dbReference>
<evidence type="ECO:0000313" key="7">
    <source>
        <dbReference type="Proteomes" id="UP001242480"/>
    </source>
</evidence>
<keyword evidence="1" id="KW-0805">Transcription regulation</keyword>
<dbReference type="InterPro" id="IPR050707">
    <property type="entry name" value="HTH_MetabolicPath_Reg"/>
</dbReference>
<dbReference type="PROSITE" id="PS51078">
    <property type="entry name" value="ICLR_ED"/>
    <property type="match status" value="1"/>
</dbReference>
<dbReference type="RefSeq" id="WP_307269533.1">
    <property type="nucleotide sequence ID" value="NZ_JAUSVX010000002.1"/>
</dbReference>
<dbReference type="SMART" id="SM00346">
    <property type="entry name" value="HTH_ICLR"/>
    <property type="match status" value="1"/>
</dbReference>
<evidence type="ECO:0000256" key="1">
    <source>
        <dbReference type="ARBA" id="ARBA00023015"/>
    </source>
</evidence>
<evidence type="ECO:0000259" key="4">
    <source>
        <dbReference type="PROSITE" id="PS51077"/>
    </source>
</evidence>
<dbReference type="PROSITE" id="PS51077">
    <property type="entry name" value="HTH_ICLR"/>
    <property type="match status" value="1"/>
</dbReference>
<organism evidence="6 7">
    <name type="scientific">Labrys wisconsinensis</name>
    <dbReference type="NCBI Taxonomy" id="425677"/>
    <lineage>
        <taxon>Bacteria</taxon>
        <taxon>Pseudomonadati</taxon>
        <taxon>Pseudomonadota</taxon>
        <taxon>Alphaproteobacteria</taxon>
        <taxon>Hyphomicrobiales</taxon>
        <taxon>Xanthobacteraceae</taxon>
        <taxon>Labrys</taxon>
    </lineage>
</organism>
<dbReference type="InterPro" id="IPR005471">
    <property type="entry name" value="Tscrpt_reg_IclR_N"/>
</dbReference>
<dbReference type="InterPro" id="IPR036390">
    <property type="entry name" value="WH_DNA-bd_sf"/>
</dbReference>
<dbReference type="InterPro" id="IPR014757">
    <property type="entry name" value="Tscrpt_reg_IclR_C"/>
</dbReference>
<dbReference type="SUPFAM" id="SSF46785">
    <property type="entry name" value="Winged helix' DNA-binding domain"/>
    <property type="match status" value="1"/>
</dbReference>
<reference evidence="6 7" key="1">
    <citation type="submission" date="2023-07" db="EMBL/GenBank/DDBJ databases">
        <title>Genomic Encyclopedia of Type Strains, Phase IV (KMG-IV): sequencing the most valuable type-strain genomes for metagenomic binning, comparative biology and taxonomic classification.</title>
        <authorList>
            <person name="Goeker M."/>
        </authorList>
    </citation>
    <scope>NUCLEOTIDE SEQUENCE [LARGE SCALE GENOMIC DNA]</scope>
    <source>
        <strain evidence="6 7">DSM 19619</strain>
    </source>
</reference>
<sequence length="274" mass="29965">MAATEPESDLDDRYLVQPVLKAMQVLQLICEAAEPLTLNQLVREAGLPKTTVFRYLKTLSTIGFIEHDPEADRYRPGLGLWHLSHASGAYETLRQVCRPHMKRLRQRFNETINLGVLSGGEVFYLDVLESERSLRMQSSIGATDALHSTSLGKVFLAFSPPERRELLIPKTLPRRTANTITDRVALVEQLAIIRTTGYAIEIGENEEGSYCIATPICDSRNAAVAAMSLSAPISRYDEGARQAICAGLIAATNEVGRILRGEVGDAGADAKAVA</sequence>
<proteinExistence type="predicted"/>
<gene>
    <name evidence="6" type="ORF">QO011_001381</name>
</gene>
<comment type="caution">
    <text evidence="6">The sequence shown here is derived from an EMBL/GenBank/DDBJ whole genome shotgun (WGS) entry which is preliminary data.</text>
</comment>
<dbReference type="EMBL" id="JAUSVX010000002">
    <property type="protein sequence ID" value="MDQ0468381.1"/>
    <property type="molecule type" value="Genomic_DNA"/>
</dbReference>
<evidence type="ECO:0000256" key="3">
    <source>
        <dbReference type="ARBA" id="ARBA00023163"/>
    </source>
</evidence>
<dbReference type="SUPFAM" id="SSF55781">
    <property type="entry name" value="GAF domain-like"/>
    <property type="match status" value="1"/>
</dbReference>
<keyword evidence="2 6" id="KW-0238">DNA-binding</keyword>
<keyword evidence="3" id="KW-0804">Transcription</keyword>
<feature type="domain" description="IclR-ED" evidence="5">
    <location>
        <begin position="79"/>
        <end position="261"/>
    </location>
</feature>
<name>A0ABU0J298_9HYPH</name>
<evidence type="ECO:0000313" key="6">
    <source>
        <dbReference type="EMBL" id="MDQ0468381.1"/>
    </source>
</evidence>
<dbReference type="PANTHER" id="PTHR30136:SF24">
    <property type="entry name" value="HTH-TYPE TRANSCRIPTIONAL REPRESSOR ALLR"/>
    <property type="match status" value="1"/>
</dbReference>
<keyword evidence="7" id="KW-1185">Reference proteome</keyword>
<feature type="domain" description="HTH iclR-type" evidence="4">
    <location>
        <begin position="16"/>
        <end position="78"/>
    </location>
</feature>